<evidence type="ECO:0000256" key="1">
    <source>
        <dbReference type="ARBA" id="ARBA00001933"/>
    </source>
</evidence>
<keyword evidence="8" id="KW-0808">Transferase</keyword>
<comment type="caution">
    <text evidence="8">The sequence shown here is derived from an EMBL/GenBank/DDBJ whole genome shotgun (WGS) entry which is preliminary data.</text>
</comment>
<feature type="domain" description="Orn/Lys/Arg decarboxylases family 1 pyridoxal-P attachment site" evidence="6">
    <location>
        <begin position="4"/>
        <end position="300"/>
    </location>
</feature>
<proteinExistence type="inferred from homology"/>
<keyword evidence="5" id="KW-0456">Lyase</keyword>
<gene>
    <name evidence="8" type="ORF">DW740_14260</name>
</gene>
<sequence length="493" mass="56096">MEKLYKKLESYGQSDYYPFHMPGHKRNPDSVRGDFPFERDITEIEGFDNLHHPEDILLEAQKNVSKLYGTKESYYSVNGSTAALLAAVSAAVPRKGQILVARNCHKAVYHAMYLRELKPTYIYPQMDMKWWINGGIFPDKVERCLAENPEIKAVLITSPTYDGVVSDVKAIAEIAHKYEIALIVDEAHGAHFQFSNYFPTSAVELGADLVIQSFHKTLPAMTQTAILHNCSGRVDGRIIRRFMGIYQTSSPSYILMASIDACIDTMAAKGHEMFREFTKMLEQARKRLSQCRYICLADPEKDVNGVFDYDRSKLIFSTVNSTLTGAQLYDILLERYHIQMEMETETYALALAAVGDREEGFERLCQAIEEIDREEEQKVKKLDLTGMEERKMDAKAMHCVLNQVLSVSEAMETESESCILEECIGRISAEFAYLYPPGIPLLTPGEQITGKFIRNIKIYTEEGLYLQGLEDYTNQSIRVVKQTTKEQYEETNG</sequence>
<dbReference type="Proteomes" id="UP000283745">
    <property type="component" value="Unassembled WGS sequence"/>
</dbReference>
<dbReference type="Gene3D" id="3.40.640.10">
    <property type="entry name" value="Type I PLP-dependent aspartate aminotransferase-like (Major domain)"/>
    <property type="match status" value="1"/>
</dbReference>
<dbReference type="Gene3D" id="3.90.100.10">
    <property type="entry name" value="Orn/Lys/Arg decarboxylase, C-terminal domain"/>
    <property type="match status" value="1"/>
</dbReference>
<dbReference type="PANTHER" id="PTHR43277">
    <property type="entry name" value="ARGININE DECARBOXYLASE"/>
    <property type="match status" value="1"/>
</dbReference>
<keyword evidence="3" id="KW-0210">Decarboxylase</keyword>
<protein>
    <submittedName>
        <fullName evidence="8">Aminotransferase class I/II-fold pyridoxal phosphate-dependent enzyme</fullName>
    </submittedName>
</protein>
<dbReference type="Pfam" id="PF01276">
    <property type="entry name" value="OKR_DC_1"/>
    <property type="match status" value="1"/>
</dbReference>
<organism evidence="8 9">
    <name type="scientific">Blautia obeum</name>
    <dbReference type="NCBI Taxonomy" id="40520"/>
    <lineage>
        <taxon>Bacteria</taxon>
        <taxon>Bacillati</taxon>
        <taxon>Bacillota</taxon>
        <taxon>Clostridia</taxon>
        <taxon>Lachnospirales</taxon>
        <taxon>Lachnospiraceae</taxon>
        <taxon>Blautia</taxon>
    </lineage>
</organism>
<accession>A0A414J2D7</accession>
<dbReference type="Pfam" id="PF03711">
    <property type="entry name" value="OKR_DC_1_C"/>
    <property type="match status" value="1"/>
</dbReference>
<evidence type="ECO:0000259" key="7">
    <source>
        <dbReference type="Pfam" id="PF03711"/>
    </source>
</evidence>
<dbReference type="SUPFAM" id="SSF53383">
    <property type="entry name" value="PLP-dependent transferases"/>
    <property type="match status" value="1"/>
</dbReference>
<dbReference type="AlphaFoldDB" id="A0A414J2D7"/>
<keyword evidence="4" id="KW-0663">Pyridoxal phosphate</keyword>
<dbReference type="EMBL" id="QSKF01000012">
    <property type="protein sequence ID" value="RHE38226.1"/>
    <property type="molecule type" value="Genomic_DNA"/>
</dbReference>
<dbReference type="RefSeq" id="WP_118050611.1">
    <property type="nucleotide sequence ID" value="NZ_CABJFK010000012.1"/>
</dbReference>
<feature type="domain" description="Orn/Lys/Arg decarboxylase C-terminal" evidence="7">
    <location>
        <begin position="361"/>
        <end position="459"/>
    </location>
</feature>
<evidence type="ECO:0000256" key="4">
    <source>
        <dbReference type="ARBA" id="ARBA00022898"/>
    </source>
</evidence>
<dbReference type="InterPro" id="IPR000310">
    <property type="entry name" value="Orn/Lys/Arg_deCO2ase_major_dom"/>
</dbReference>
<dbReference type="SUPFAM" id="SSF55904">
    <property type="entry name" value="Ornithine decarboxylase C-terminal domain"/>
    <property type="match status" value="1"/>
</dbReference>
<comment type="cofactor">
    <cofactor evidence="1">
        <name>pyridoxal 5'-phosphate</name>
        <dbReference type="ChEBI" id="CHEBI:597326"/>
    </cofactor>
</comment>
<evidence type="ECO:0000313" key="8">
    <source>
        <dbReference type="EMBL" id="RHE38226.1"/>
    </source>
</evidence>
<dbReference type="PANTHER" id="PTHR43277:SF3">
    <property type="entry name" value="DECARBOXYLASE, PUTATIVE-RELATED"/>
    <property type="match status" value="1"/>
</dbReference>
<dbReference type="GO" id="GO:0008483">
    <property type="term" value="F:transaminase activity"/>
    <property type="evidence" value="ECO:0007669"/>
    <property type="project" value="UniProtKB-KW"/>
</dbReference>
<dbReference type="GO" id="GO:0016831">
    <property type="term" value="F:carboxy-lyase activity"/>
    <property type="evidence" value="ECO:0007669"/>
    <property type="project" value="UniProtKB-KW"/>
</dbReference>
<dbReference type="InterPro" id="IPR036633">
    <property type="entry name" value="Prn/Lys/Arg_de-COase_C_sf"/>
</dbReference>
<evidence type="ECO:0000256" key="2">
    <source>
        <dbReference type="ARBA" id="ARBA00010671"/>
    </source>
</evidence>
<evidence type="ECO:0000313" key="9">
    <source>
        <dbReference type="Proteomes" id="UP000283745"/>
    </source>
</evidence>
<evidence type="ECO:0000256" key="3">
    <source>
        <dbReference type="ARBA" id="ARBA00022793"/>
    </source>
</evidence>
<comment type="similarity">
    <text evidence="2">Belongs to the Orn/Lys/Arg decarboxylase class-I family.</text>
</comment>
<reference evidence="8 9" key="1">
    <citation type="submission" date="2018-08" db="EMBL/GenBank/DDBJ databases">
        <title>A genome reference for cultivated species of the human gut microbiota.</title>
        <authorList>
            <person name="Zou Y."/>
            <person name="Xue W."/>
            <person name="Luo G."/>
        </authorList>
    </citation>
    <scope>NUCLEOTIDE SEQUENCE [LARGE SCALE GENOMIC DNA]</scope>
    <source>
        <strain evidence="8 9">AM28-23</strain>
    </source>
</reference>
<dbReference type="InterPro" id="IPR008286">
    <property type="entry name" value="Prn/Lys/Arg_de-COase_C"/>
</dbReference>
<dbReference type="InterPro" id="IPR015421">
    <property type="entry name" value="PyrdxlP-dep_Trfase_major"/>
</dbReference>
<keyword evidence="8" id="KW-0032">Aminotransferase</keyword>
<evidence type="ECO:0000259" key="6">
    <source>
        <dbReference type="Pfam" id="PF01276"/>
    </source>
</evidence>
<dbReference type="InterPro" id="IPR052357">
    <property type="entry name" value="Orn_Lys_Arg_decarboxylase-I"/>
</dbReference>
<dbReference type="InterPro" id="IPR015424">
    <property type="entry name" value="PyrdxlP-dep_Trfase"/>
</dbReference>
<name>A0A414J2D7_9FIRM</name>
<evidence type="ECO:0000256" key="5">
    <source>
        <dbReference type="ARBA" id="ARBA00023239"/>
    </source>
</evidence>